<feature type="domain" description="Knr4/Smi1-like" evidence="1">
    <location>
        <begin position="51"/>
        <end position="223"/>
    </location>
</feature>
<evidence type="ECO:0000313" key="2">
    <source>
        <dbReference type="EMBL" id="KAK6638795.1"/>
    </source>
</evidence>
<dbReference type="InterPro" id="IPR039231">
    <property type="entry name" value="TPGS2"/>
</dbReference>
<proteinExistence type="predicted"/>
<dbReference type="Proteomes" id="UP001372834">
    <property type="component" value="Unassembled WGS sequence"/>
</dbReference>
<dbReference type="InterPro" id="IPR037883">
    <property type="entry name" value="Knr4/Smi1-like_sf"/>
</dbReference>
<evidence type="ECO:0000259" key="1">
    <source>
        <dbReference type="SMART" id="SM00860"/>
    </source>
</evidence>
<dbReference type="AlphaFoldDB" id="A0AAN8P838"/>
<accession>A0AAN8P838</accession>
<dbReference type="Gene3D" id="3.40.1580.10">
    <property type="entry name" value="SMI1/KNR4-like"/>
    <property type="match status" value="1"/>
</dbReference>
<protein>
    <recommendedName>
        <fullName evidence="1">Knr4/Smi1-like domain-containing protein</fullName>
    </recommendedName>
</protein>
<name>A0AAN8P838_POLSC</name>
<dbReference type="EMBL" id="JAWJWE010000003">
    <property type="protein sequence ID" value="KAK6638795.1"/>
    <property type="molecule type" value="Genomic_DNA"/>
</dbReference>
<sequence length="297" mass="34468">MRDDYEYTTGAVHMEHTSYDHFYENLTLGLVKNNAGTTPGVQNVHLEKRAPCERIQISTWEQRHSCVLPQDMKQFYLSTDGFKLTWQYEYAGLMDLLHLANEIFFFIVASLAGQSHPVGHMRINSISELKRIGGIKPQEDSDCPSLLDVELCNPKTDSNRPHFSMRSKIFEIDSCQGSGRVCLVYLDKQDMEGDKREKPKIWLLDRSFEWHFLADTFTQYFRIMLVHQGLPQWQFRFTSMGLTQFSEQMMLLIAPHLLQPNKTTSVNEWPSAENGPINQLDPTVFRLARDKTVKKKE</sequence>
<comment type="caution">
    <text evidence="2">The sequence shown here is derived from an EMBL/GenBank/DDBJ whole genome shotgun (WGS) entry which is preliminary data.</text>
</comment>
<dbReference type="PANTHER" id="PTHR31854">
    <property type="entry name" value="TUBULIN POLYGLUTAMYLASE COMPLEX SUBUNIT 2"/>
    <property type="match status" value="1"/>
</dbReference>
<dbReference type="PANTHER" id="PTHR31854:SF2">
    <property type="entry name" value="TUBULIN POLYGLUTAMYLASE COMPLEX SUBUNIT 2"/>
    <property type="match status" value="1"/>
</dbReference>
<organism evidence="2 3">
    <name type="scientific">Polyplax serrata</name>
    <name type="common">Common mouse louse</name>
    <dbReference type="NCBI Taxonomy" id="468196"/>
    <lineage>
        <taxon>Eukaryota</taxon>
        <taxon>Metazoa</taxon>
        <taxon>Ecdysozoa</taxon>
        <taxon>Arthropoda</taxon>
        <taxon>Hexapoda</taxon>
        <taxon>Insecta</taxon>
        <taxon>Pterygota</taxon>
        <taxon>Neoptera</taxon>
        <taxon>Paraneoptera</taxon>
        <taxon>Psocodea</taxon>
        <taxon>Troctomorpha</taxon>
        <taxon>Phthiraptera</taxon>
        <taxon>Anoplura</taxon>
        <taxon>Polyplacidae</taxon>
        <taxon>Polyplax</taxon>
    </lineage>
</organism>
<dbReference type="Pfam" id="PF09346">
    <property type="entry name" value="SMI1_KNR4"/>
    <property type="match status" value="1"/>
</dbReference>
<evidence type="ECO:0000313" key="3">
    <source>
        <dbReference type="Proteomes" id="UP001372834"/>
    </source>
</evidence>
<gene>
    <name evidence="2" type="ORF">RUM43_007064</name>
</gene>
<dbReference type="InterPro" id="IPR018958">
    <property type="entry name" value="Knr4/Smi1-like_dom"/>
</dbReference>
<dbReference type="SMART" id="SM00860">
    <property type="entry name" value="SMI1_KNR4"/>
    <property type="match status" value="1"/>
</dbReference>
<reference evidence="2 3" key="1">
    <citation type="submission" date="2023-10" db="EMBL/GenBank/DDBJ databases">
        <title>Genomes of two closely related lineages of the louse Polyplax serrata with different host specificities.</title>
        <authorList>
            <person name="Martinu J."/>
            <person name="Tarabai H."/>
            <person name="Stefka J."/>
            <person name="Hypsa V."/>
        </authorList>
    </citation>
    <scope>NUCLEOTIDE SEQUENCE [LARGE SCALE GENOMIC DNA]</scope>
    <source>
        <strain evidence="2">HR10_N</strain>
    </source>
</reference>